<keyword evidence="3" id="KW-0547">Nucleotide-binding</keyword>
<dbReference type="STRING" id="1052260.SAMN05660199_02828"/>
<keyword evidence="1" id="KW-0472">Membrane</keyword>
<keyword evidence="1" id="KW-0812">Transmembrane</keyword>
<evidence type="ECO:0000256" key="1">
    <source>
        <dbReference type="SAM" id="Phobius"/>
    </source>
</evidence>
<protein>
    <submittedName>
        <fullName evidence="3">Helicase/secretion neighborhood TadE-like protein</fullName>
    </submittedName>
</protein>
<sequence length="129" mass="12309">MSGDRVRGADRGERGSATVWTVALAAVLALVGAATVLVGAAVVARHRAGAAADLAALAVAGRAVLGDPAACDTGRAVAQANGADLTSCTVGPDAVVAVEVAVPVQLGPVGVTQAAGRARAGPVPRGADP</sequence>
<dbReference type="InterPro" id="IPR028087">
    <property type="entry name" value="Tad_N"/>
</dbReference>
<dbReference type="AlphaFoldDB" id="A0A1H0NEJ5"/>
<keyword evidence="4" id="KW-1185">Reference proteome</keyword>
<keyword evidence="3" id="KW-0378">Hydrolase</keyword>
<feature type="transmembrane region" description="Helical" evidence="1">
    <location>
        <begin position="20"/>
        <end position="44"/>
    </location>
</feature>
<accession>A0A1H0NEJ5</accession>
<evidence type="ECO:0000313" key="4">
    <source>
        <dbReference type="Proteomes" id="UP000199088"/>
    </source>
</evidence>
<dbReference type="Proteomes" id="UP000199088">
    <property type="component" value="Unassembled WGS sequence"/>
</dbReference>
<reference evidence="4" key="1">
    <citation type="submission" date="2016-10" db="EMBL/GenBank/DDBJ databases">
        <authorList>
            <person name="Varghese N."/>
            <person name="Submissions S."/>
        </authorList>
    </citation>
    <scope>NUCLEOTIDE SEQUENCE [LARGE SCALE GENOMIC DNA]</scope>
    <source>
        <strain evidence="4">DSM 45843</strain>
    </source>
</reference>
<dbReference type="InterPro" id="IPR021202">
    <property type="entry name" value="Rv3654c-like"/>
</dbReference>
<evidence type="ECO:0000259" key="2">
    <source>
        <dbReference type="Pfam" id="PF13400"/>
    </source>
</evidence>
<gene>
    <name evidence="3" type="ORF">SAMN05660199_02828</name>
</gene>
<organism evidence="3 4">
    <name type="scientific">Klenkia soli</name>
    <dbReference type="NCBI Taxonomy" id="1052260"/>
    <lineage>
        <taxon>Bacteria</taxon>
        <taxon>Bacillati</taxon>
        <taxon>Actinomycetota</taxon>
        <taxon>Actinomycetes</taxon>
        <taxon>Geodermatophilales</taxon>
        <taxon>Geodermatophilaceae</taxon>
        <taxon>Klenkia</taxon>
    </lineage>
</organism>
<keyword evidence="3" id="KW-0347">Helicase</keyword>
<keyword evidence="1" id="KW-1133">Transmembrane helix</keyword>
<dbReference type="NCBIfam" id="TIGR03816">
    <property type="entry name" value="tadE_like_DECH"/>
    <property type="match status" value="1"/>
</dbReference>
<dbReference type="RefSeq" id="WP_091246285.1">
    <property type="nucleotide sequence ID" value="NZ_FNIR01000008.1"/>
</dbReference>
<dbReference type="Pfam" id="PF13400">
    <property type="entry name" value="Tad"/>
    <property type="match status" value="1"/>
</dbReference>
<feature type="domain" description="Putative Flp pilus-assembly TadG-like N-terminal" evidence="2">
    <location>
        <begin position="15"/>
        <end position="61"/>
    </location>
</feature>
<dbReference type="GO" id="GO:0004386">
    <property type="term" value="F:helicase activity"/>
    <property type="evidence" value="ECO:0007669"/>
    <property type="project" value="UniProtKB-KW"/>
</dbReference>
<name>A0A1H0NEJ5_9ACTN</name>
<evidence type="ECO:0000313" key="3">
    <source>
        <dbReference type="EMBL" id="SDO90845.1"/>
    </source>
</evidence>
<proteinExistence type="predicted"/>
<keyword evidence="3" id="KW-0067">ATP-binding</keyword>
<dbReference type="EMBL" id="FNIR01000008">
    <property type="protein sequence ID" value="SDO90845.1"/>
    <property type="molecule type" value="Genomic_DNA"/>
</dbReference>